<keyword evidence="9 11" id="KW-0472">Membrane</keyword>
<comment type="similarity">
    <text evidence="2 11 12">Belongs to the ATPase A chain family.</text>
</comment>
<dbReference type="Gene3D" id="1.20.120.220">
    <property type="entry name" value="ATP synthase, F0 complex, subunit A"/>
    <property type="match status" value="1"/>
</dbReference>
<dbReference type="InterPro" id="IPR035908">
    <property type="entry name" value="F0_ATP_A_sf"/>
</dbReference>
<evidence type="ECO:0000256" key="3">
    <source>
        <dbReference type="ARBA" id="ARBA00022448"/>
    </source>
</evidence>
<evidence type="ECO:0000256" key="6">
    <source>
        <dbReference type="ARBA" id="ARBA00022781"/>
    </source>
</evidence>
<dbReference type="NCBIfam" id="TIGR01131">
    <property type="entry name" value="ATP_synt_6_or_A"/>
    <property type="match status" value="1"/>
</dbReference>
<reference evidence="14" key="1">
    <citation type="submission" date="2022-10" db="EMBL/GenBank/DDBJ databases">
        <title>Luteolibacter sp. GHJ8, whole genome shotgun sequencing project.</title>
        <authorList>
            <person name="Zhao G."/>
            <person name="Shen L."/>
        </authorList>
    </citation>
    <scope>NUCLEOTIDE SEQUENCE</scope>
    <source>
        <strain evidence="14">GHJ8</strain>
    </source>
</reference>
<sequence length="309" mass="34359">MTRRSIFSILFAWLCCAVPAFAADAAHGAGHSGHDHLPAHAEAIFELGPFVITNSMLMVWIVAAFIIVVAQLATKKLTLVPAGLQNFVEWIVESLYNFLEGILGAHLVKRTFWFFGTIFVLILFTNWFGLIPGVGTVGWQLSGSGVDPHDTFRPFLRGGNADLNMTAAMAFTFALLWFYWALTENGIKGFFAHIFAPKGKFGGIMAVLMIVVFGFVGILEVISILFRPVALSFRLYGNIFAGENILENMMLVVGDNKWLAWLPPLPFYFMELLVGLIQALVFMLLTAVFLKLICDHGDHHDEDHKDHAH</sequence>
<keyword evidence="6 11" id="KW-0375">Hydrogen ion transport</keyword>
<evidence type="ECO:0000256" key="1">
    <source>
        <dbReference type="ARBA" id="ARBA00004141"/>
    </source>
</evidence>
<evidence type="ECO:0000256" key="11">
    <source>
        <dbReference type="HAMAP-Rule" id="MF_01393"/>
    </source>
</evidence>
<keyword evidence="3 11" id="KW-0813">Transport</keyword>
<dbReference type="InterPro" id="IPR045082">
    <property type="entry name" value="ATP_syn_F0_a_bact/chloroplast"/>
</dbReference>
<keyword evidence="7 11" id="KW-1133">Transmembrane helix</keyword>
<comment type="function">
    <text evidence="11 12">Key component of the proton channel; it plays a direct role in the translocation of protons across the membrane.</text>
</comment>
<evidence type="ECO:0000256" key="13">
    <source>
        <dbReference type="SAM" id="SignalP"/>
    </source>
</evidence>
<evidence type="ECO:0000256" key="12">
    <source>
        <dbReference type="RuleBase" id="RU000483"/>
    </source>
</evidence>
<feature type="chain" id="PRO_5045288238" description="ATP synthase subunit a" evidence="13">
    <location>
        <begin position="23"/>
        <end position="309"/>
    </location>
</feature>
<evidence type="ECO:0000256" key="4">
    <source>
        <dbReference type="ARBA" id="ARBA00022547"/>
    </source>
</evidence>
<dbReference type="SUPFAM" id="SSF81336">
    <property type="entry name" value="F1F0 ATP synthase subunit A"/>
    <property type="match status" value="1"/>
</dbReference>
<dbReference type="PANTHER" id="PTHR42823">
    <property type="entry name" value="ATP SYNTHASE SUBUNIT A, CHLOROPLASTIC"/>
    <property type="match status" value="1"/>
</dbReference>
<feature type="transmembrane region" description="Helical" evidence="11">
    <location>
        <begin position="163"/>
        <end position="182"/>
    </location>
</feature>
<evidence type="ECO:0000256" key="10">
    <source>
        <dbReference type="ARBA" id="ARBA00023310"/>
    </source>
</evidence>
<keyword evidence="4 11" id="KW-0138">CF(0)</keyword>
<protein>
    <recommendedName>
        <fullName evidence="11 12">ATP synthase subunit a</fullName>
    </recommendedName>
    <alternativeName>
        <fullName evidence="11">ATP synthase F0 sector subunit a</fullName>
    </alternativeName>
    <alternativeName>
        <fullName evidence="11">F-ATPase subunit 6</fullName>
    </alternativeName>
</protein>
<organism evidence="14 15">
    <name type="scientific">Luteolibacter rhizosphaerae</name>
    <dbReference type="NCBI Taxonomy" id="2989719"/>
    <lineage>
        <taxon>Bacteria</taxon>
        <taxon>Pseudomonadati</taxon>
        <taxon>Verrucomicrobiota</taxon>
        <taxon>Verrucomicrobiia</taxon>
        <taxon>Verrucomicrobiales</taxon>
        <taxon>Verrucomicrobiaceae</taxon>
        <taxon>Luteolibacter</taxon>
    </lineage>
</organism>
<name>A0ABT3G0H6_9BACT</name>
<feature type="transmembrane region" description="Helical" evidence="11">
    <location>
        <begin position="267"/>
        <end position="290"/>
    </location>
</feature>
<feature type="signal peptide" evidence="13">
    <location>
        <begin position="1"/>
        <end position="22"/>
    </location>
</feature>
<dbReference type="CDD" id="cd00310">
    <property type="entry name" value="ATP-synt_Fo_a_6"/>
    <property type="match status" value="1"/>
</dbReference>
<evidence type="ECO:0000256" key="9">
    <source>
        <dbReference type="ARBA" id="ARBA00023136"/>
    </source>
</evidence>
<dbReference type="Proteomes" id="UP001165653">
    <property type="component" value="Unassembled WGS sequence"/>
</dbReference>
<dbReference type="EMBL" id="JAPDDR010000003">
    <property type="protein sequence ID" value="MCW1913323.1"/>
    <property type="molecule type" value="Genomic_DNA"/>
</dbReference>
<keyword evidence="5 11" id="KW-0812">Transmembrane</keyword>
<comment type="caution">
    <text evidence="14">The sequence shown here is derived from an EMBL/GenBank/DDBJ whole genome shotgun (WGS) entry which is preliminary data.</text>
</comment>
<proteinExistence type="inferred from homology"/>
<keyword evidence="15" id="KW-1185">Reference proteome</keyword>
<gene>
    <name evidence="11 14" type="primary">atpB</name>
    <name evidence="14" type="ORF">OJ996_07055</name>
</gene>
<dbReference type="RefSeq" id="WP_264512658.1">
    <property type="nucleotide sequence ID" value="NZ_JAPDDR010000003.1"/>
</dbReference>
<dbReference type="HAMAP" id="MF_01393">
    <property type="entry name" value="ATP_synth_a_bact"/>
    <property type="match status" value="1"/>
</dbReference>
<feature type="transmembrane region" description="Helical" evidence="11">
    <location>
        <begin position="112"/>
        <end position="131"/>
    </location>
</feature>
<dbReference type="Pfam" id="PF00119">
    <property type="entry name" value="ATP-synt_A"/>
    <property type="match status" value="1"/>
</dbReference>
<evidence type="ECO:0000256" key="2">
    <source>
        <dbReference type="ARBA" id="ARBA00006810"/>
    </source>
</evidence>
<accession>A0ABT3G0H6</accession>
<evidence type="ECO:0000256" key="5">
    <source>
        <dbReference type="ARBA" id="ARBA00022692"/>
    </source>
</evidence>
<comment type="subcellular location">
    <subcellularLocation>
        <location evidence="11 12">Cell membrane</location>
        <topology evidence="11 12">Multi-pass membrane protein</topology>
    </subcellularLocation>
    <subcellularLocation>
        <location evidence="1">Membrane</location>
        <topology evidence="1">Multi-pass membrane protein</topology>
    </subcellularLocation>
</comment>
<feature type="transmembrane region" description="Helical" evidence="11">
    <location>
        <begin position="46"/>
        <end position="70"/>
    </location>
</feature>
<dbReference type="InterPro" id="IPR023011">
    <property type="entry name" value="ATP_synth_F0_asu_AS"/>
</dbReference>
<keyword evidence="11" id="KW-1003">Cell membrane</keyword>
<evidence type="ECO:0000256" key="7">
    <source>
        <dbReference type="ARBA" id="ARBA00022989"/>
    </source>
</evidence>
<dbReference type="PROSITE" id="PS00449">
    <property type="entry name" value="ATPASE_A"/>
    <property type="match status" value="1"/>
</dbReference>
<keyword evidence="8 11" id="KW-0406">Ion transport</keyword>
<evidence type="ECO:0000313" key="14">
    <source>
        <dbReference type="EMBL" id="MCW1913323.1"/>
    </source>
</evidence>
<evidence type="ECO:0000313" key="15">
    <source>
        <dbReference type="Proteomes" id="UP001165653"/>
    </source>
</evidence>
<dbReference type="PANTHER" id="PTHR42823:SF3">
    <property type="entry name" value="ATP SYNTHASE SUBUNIT A, CHLOROPLASTIC"/>
    <property type="match status" value="1"/>
</dbReference>
<feature type="transmembrane region" description="Helical" evidence="11">
    <location>
        <begin position="203"/>
        <end position="226"/>
    </location>
</feature>
<keyword evidence="10 11" id="KW-0066">ATP synthesis</keyword>
<evidence type="ECO:0000256" key="8">
    <source>
        <dbReference type="ARBA" id="ARBA00023065"/>
    </source>
</evidence>
<keyword evidence="13" id="KW-0732">Signal</keyword>
<dbReference type="InterPro" id="IPR000568">
    <property type="entry name" value="ATP_synth_F0_asu"/>
</dbReference>